<keyword evidence="2" id="KW-0472">Membrane</keyword>
<feature type="compositionally biased region" description="Polar residues" evidence="1">
    <location>
        <begin position="379"/>
        <end position="411"/>
    </location>
</feature>
<feature type="transmembrane region" description="Helical" evidence="2">
    <location>
        <begin position="566"/>
        <end position="589"/>
    </location>
</feature>
<evidence type="ECO:0000256" key="2">
    <source>
        <dbReference type="SAM" id="Phobius"/>
    </source>
</evidence>
<accession>A0A8H5BUJ6</accession>
<feature type="region of interest" description="Disordered" evidence="1">
    <location>
        <begin position="1"/>
        <end position="87"/>
    </location>
</feature>
<name>A0A8H5BUJ6_9AGAR</name>
<dbReference type="AlphaFoldDB" id="A0A8H5BUJ6"/>
<feature type="compositionally biased region" description="Pro residues" evidence="1">
    <location>
        <begin position="289"/>
        <end position="301"/>
    </location>
</feature>
<sequence>MSNPASPEIPKPGTKWASKIAGTIRRPFSPSGLGHLSTPPSEVDNDTKSRHRSTLRNSKAPQNPPPPLVQSPLSRPILTEKGVGGEEAIVKADTVVPSPFTGTIRESAVGIPQPPTVVNPYVEPSTPALPPSSGTPKPTAKWASKMGAAMRRSPSLLSLGRSSEADADTKSVRRSASRSLKMPHTLSPPPVQSSPLMSTSTLEGSVREESITNDDFVVVDSYAETNTPLPLPPTETPKSATKWPSKMVATISRSSSRLSLRRAPTPLYEADTDAKSLWRSTSRSLEMPQAPPPPVESPPLMPTSILESPTRDEAIIKDDIGVTPQPTPPSMPTSILEALATEEAMMESDAVGSSPLARTDIESAVKAPQPTKVIDPYADTNTTSSEADADTKSLQRSMSRNSNVPQTSTLPVQPPVAYGVIPLPTPPSIPTSVLEISASEEATMRADIADTSPLAGTVKEPEVETEAAESVESPVLAAASAAEMKAAAPADEATSPVGYVLPPAIDVSIDHPGAFTDLPEELLQPEKVVDPYTKTDTPAPPTPAEDPAVAAAPKPMVAPAIKQSNFYLEVAVGLLTVVLFSVSVLRWSWRHFE</sequence>
<keyword evidence="4" id="KW-1185">Reference proteome</keyword>
<evidence type="ECO:0000256" key="1">
    <source>
        <dbReference type="SAM" id="MobiDB-lite"/>
    </source>
</evidence>
<comment type="caution">
    <text evidence="3">The sequence shown here is derived from an EMBL/GenBank/DDBJ whole genome shotgun (WGS) entry which is preliminary data.</text>
</comment>
<protein>
    <submittedName>
        <fullName evidence="3">Uncharacterized protein</fullName>
    </submittedName>
</protein>
<feature type="compositionally biased region" description="Low complexity" evidence="1">
    <location>
        <begin position="151"/>
        <end position="162"/>
    </location>
</feature>
<feature type="region of interest" description="Disordered" evidence="1">
    <location>
        <begin position="363"/>
        <end position="413"/>
    </location>
</feature>
<proteinExistence type="predicted"/>
<feature type="region of interest" description="Disordered" evidence="1">
    <location>
        <begin position="120"/>
        <end position="212"/>
    </location>
</feature>
<feature type="compositionally biased region" description="Polar residues" evidence="1">
    <location>
        <begin position="193"/>
        <end position="203"/>
    </location>
</feature>
<dbReference type="EMBL" id="JAACJJ010000002">
    <property type="protein sequence ID" value="KAF5329496.1"/>
    <property type="molecule type" value="Genomic_DNA"/>
</dbReference>
<evidence type="ECO:0000313" key="4">
    <source>
        <dbReference type="Proteomes" id="UP000567179"/>
    </source>
</evidence>
<feature type="region of interest" description="Disordered" evidence="1">
    <location>
        <begin position="224"/>
        <end position="305"/>
    </location>
</feature>
<evidence type="ECO:0000313" key="3">
    <source>
        <dbReference type="EMBL" id="KAF5329496.1"/>
    </source>
</evidence>
<reference evidence="3 4" key="1">
    <citation type="journal article" date="2020" name="ISME J.">
        <title>Uncovering the hidden diversity of litter-decomposition mechanisms in mushroom-forming fungi.</title>
        <authorList>
            <person name="Floudas D."/>
            <person name="Bentzer J."/>
            <person name="Ahren D."/>
            <person name="Johansson T."/>
            <person name="Persson P."/>
            <person name="Tunlid A."/>
        </authorList>
    </citation>
    <scope>NUCLEOTIDE SEQUENCE [LARGE SCALE GENOMIC DNA]</scope>
    <source>
        <strain evidence="3 4">CBS 101986</strain>
    </source>
</reference>
<organism evidence="3 4">
    <name type="scientific">Psilocybe cf. subviscida</name>
    <dbReference type="NCBI Taxonomy" id="2480587"/>
    <lineage>
        <taxon>Eukaryota</taxon>
        <taxon>Fungi</taxon>
        <taxon>Dikarya</taxon>
        <taxon>Basidiomycota</taxon>
        <taxon>Agaricomycotina</taxon>
        <taxon>Agaricomycetes</taxon>
        <taxon>Agaricomycetidae</taxon>
        <taxon>Agaricales</taxon>
        <taxon>Agaricineae</taxon>
        <taxon>Strophariaceae</taxon>
        <taxon>Psilocybe</taxon>
    </lineage>
</organism>
<keyword evidence="2" id="KW-1133">Transmembrane helix</keyword>
<dbReference type="Proteomes" id="UP000567179">
    <property type="component" value="Unassembled WGS sequence"/>
</dbReference>
<keyword evidence="2" id="KW-0812">Transmembrane</keyword>
<feature type="compositionally biased region" description="Low complexity" evidence="1">
    <location>
        <begin position="252"/>
        <end position="262"/>
    </location>
</feature>
<feature type="region of interest" description="Disordered" evidence="1">
    <location>
        <begin position="449"/>
        <end position="471"/>
    </location>
</feature>
<gene>
    <name evidence="3" type="ORF">D9619_009081</name>
</gene>